<dbReference type="Proteomes" id="UP001060215">
    <property type="component" value="Chromosome 2"/>
</dbReference>
<comment type="caution">
    <text evidence="1">The sequence shown here is derived from an EMBL/GenBank/DDBJ whole genome shotgun (WGS) entry which is preliminary data.</text>
</comment>
<name>A0ACC0I2I9_9ERIC</name>
<evidence type="ECO:0000313" key="2">
    <source>
        <dbReference type="Proteomes" id="UP001060215"/>
    </source>
</evidence>
<accession>A0ACC0I2I9</accession>
<protein>
    <submittedName>
        <fullName evidence="1">Uncharacterized protein</fullName>
    </submittedName>
</protein>
<proteinExistence type="predicted"/>
<organism evidence="1 2">
    <name type="scientific">Camellia lanceoleosa</name>
    <dbReference type="NCBI Taxonomy" id="1840588"/>
    <lineage>
        <taxon>Eukaryota</taxon>
        <taxon>Viridiplantae</taxon>
        <taxon>Streptophyta</taxon>
        <taxon>Embryophyta</taxon>
        <taxon>Tracheophyta</taxon>
        <taxon>Spermatophyta</taxon>
        <taxon>Magnoliopsida</taxon>
        <taxon>eudicotyledons</taxon>
        <taxon>Gunneridae</taxon>
        <taxon>Pentapetalae</taxon>
        <taxon>asterids</taxon>
        <taxon>Ericales</taxon>
        <taxon>Theaceae</taxon>
        <taxon>Camellia</taxon>
    </lineage>
</organism>
<keyword evidence="2" id="KW-1185">Reference proteome</keyword>
<sequence>MKIKLAFIFVISVRTLSLPLDNHLLKHSSLCKISNTLQVYAKSQTQNCIPLVTIDVVRGYLHKSLFSTVEFIIESEKASLPNQPVSLELVIFYITQDTQRHSLLHELRYDIYFQNSLLYPSMLSIFNRVQSFDRQLLKLNPKSDPRTPRLNEKCTIGTYSNKVK</sequence>
<evidence type="ECO:0000313" key="1">
    <source>
        <dbReference type="EMBL" id="KAI8019900.1"/>
    </source>
</evidence>
<dbReference type="EMBL" id="CM045759">
    <property type="protein sequence ID" value="KAI8019900.1"/>
    <property type="molecule type" value="Genomic_DNA"/>
</dbReference>
<reference evidence="1 2" key="1">
    <citation type="journal article" date="2022" name="Plant J.">
        <title>Chromosome-level genome of Camellia lanceoleosa provides a valuable resource for understanding genome evolution and self-incompatibility.</title>
        <authorList>
            <person name="Gong W."/>
            <person name="Xiao S."/>
            <person name="Wang L."/>
            <person name="Liao Z."/>
            <person name="Chang Y."/>
            <person name="Mo W."/>
            <person name="Hu G."/>
            <person name="Li W."/>
            <person name="Zhao G."/>
            <person name="Zhu H."/>
            <person name="Hu X."/>
            <person name="Ji K."/>
            <person name="Xiang X."/>
            <person name="Song Q."/>
            <person name="Yuan D."/>
            <person name="Jin S."/>
            <person name="Zhang L."/>
        </authorList>
    </citation>
    <scope>NUCLEOTIDE SEQUENCE [LARGE SCALE GENOMIC DNA]</scope>
    <source>
        <strain evidence="1">SQ_2022a</strain>
    </source>
</reference>
<gene>
    <name evidence="1" type="ORF">LOK49_LG04G00439</name>
</gene>